<keyword evidence="4" id="KW-1185">Reference proteome</keyword>
<dbReference type="PANTHER" id="PTHR34860:SF6">
    <property type="entry name" value="REPRESSOR-LIKE PROTEIN SSO7C3"/>
    <property type="match status" value="1"/>
</dbReference>
<keyword evidence="1 3" id="KW-0238">DNA-binding</keyword>
<evidence type="ECO:0000256" key="1">
    <source>
        <dbReference type="PROSITE-ProRule" id="PRU01076"/>
    </source>
</evidence>
<protein>
    <submittedName>
        <fullName evidence="3">AbrB/MazE/SpoVT family DNA-binding domain-containing protein</fullName>
    </submittedName>
</protein>
<dbReference type="SUPFAM" id="SSF89447">
    <property type="entry name" value="AbrB/MazE/MraZ-like"/>
    <property type="match status" value="1"/>
</dbReference>
<proteinExistence type="predicted"/>
<dbReference type="InterPro" id="IPR052975">
    <property type="entry name" value="Repressor-like_regulatory"/>
</dbReference>
<dbReference type="PROSITE" id="PS51740">
    <property type="entry name" value="SPOVT_ABRB"/>
    <property type="match status" value="1"/>
</dbReference>
<dbReference type="Proteomes" id="UP000266301">
    <property type="component" value="Chromosome"/>
</dbReference>
<dbReference type="EMBL" id="CP032416">
    <property type="protein sequence ID" value="AYD41296.1"/>
    <property type="molecule type" value="Genomic_DNA"/>
</dbReference>
<feature type="domain" description="SpoVT-AbrB" evidence="2">
    <location>
        <begin position="9"/>
        <end position="54"/>
    </location>
</feature>
<sequence length="70" mass="7764">MNTKKEKYAWTVTVGEKGQIVIPKQARDIFNIKSGDTLIILADNKKGIAIPPKESFTELAAKIFADKSEN</sequence>
<dbReference type="PANTHER" id="PTHR34860">
    <property type="entry name" value="REPRESSOR-LIKE PROTEIN SSO7C3"/>
    <property type="match status" value="1"/>
</dbReference>
<evidence type="ECO:0000259" key="2">
    <source>
        <dbReference type="PROSITE" id="PS51740"/>
    </source>
</evidence>
<dbReference type="SMART" id="SM00966">
    <property type="entry name" value="SpoVT_AbrB"/>
    <property type="match status" value="1"/>
</dbReference>
<dbReference type="RefSeq" id="WP_119974007.1">
    <property type="nucleotide sequence ID" value="NZ_CP032416.1"/>
</dbReference>
<name>A0A386H6K5_9CLOT</name>
<organism evidence="3 4">
    <name type="scientific">Clostridium fermenticellae</name>
    <dbReference type="NCBI Taxonomy" id="2068654"/>
    <lineage>
        <taxon>Bacteria</taxon>
        <taxon>Bacillati</taxon>
        <taxon>Bacillota</taxon>
        <taxon>Clostridia</taxon>
        <taxon>Eubacteriales</taxon>
        <taxon>Clostridiaceae</taxon>
        <taxon>Clostridium</taxon>
    </lineage>
</organism>
<reference evidence="3 4" key="1">
    <citation type="journal article" date="2019" name="Int. J. Syst. Evol. Microbiol.">
        <title>Clostridium fermenticellae sp. nov., isolated from the mud in a fermentation cellar for the production of the Chinese liquor, baijiu.</title>
        <authorList>
            <person name="Xu P.X."/>
            <person name="Chai L.J."/>
            <person name="Qiu T."/>
            <person name="Zhang X.J."/>
            <person name="Lu Z.M."/>
            <person name="Xiao C."/>
            <person name="Wang S.T."/>
            <person name="Shen C.H."/>
            <person name="Shi J.S."/>
            <person name="Xu Z.H."/>
        </authorList>
    </citation>
    <scope>NUCLEOTIDE SEQUENCE [LARGE SCALE GENOMIC DNA]</scope>
    <source>
        <strain evidence="3 4">JN500901</strain>
    </source>
</reference>
<dbReference type="NCBIfam" id="TIGR01439">
    <property type="entry name" value="lp_hng_hel_AbrB"/>
    <property type="match status" value="1"/>
</dbReference>
<dbReference type="Pfam" id="PF04014">
    <property type="entry name" value="MazE_antitoxin"/>
    <property type="match status" value="1"/>
</dbReference>
<evidence type="ECO:0000313" key="4">
    <source>
        <dbReference type="Proteomes" id="UP000266301"/>
    </source>
</evidence>
<dbReference type="Gene3D" id="2.10.260.10">
    <property type="match status" value="1"/>
</dbReference>
<dbReference type="GO" id="GO:0003677">
    <property type="term" value="F:DNA binding"/>
    <property type="evidence" value="ECO:0007669"/>
    <property type="project" value="UniProtKB-UniRule"/>
</dbReference>
<dbReference type="KEGG" id="cfer:D4Z93_12585"/>
<dbReference type="InterPro" id="IPR007159">
    <property type="entry name" value="SpoVT-AbrB_dom"/>
</dbReference>
<dbReference type="OrthoDB" id="9812495at2"/>
<evidence type="ECO:0000313" key="3">
    <source>
        <dbReference type="EMBL" id="AYD41296.1"/>
    </source>
</evidence>
<accession>A0A386H6K5</accession>
<gene>
    <name evidence="3" type="ORF">D4Z93_12585</name>
</gene>
<dbReference type="AlphaFoldDB" id="A0A386H6K5"/>
<dbReference type="InterPro" id="IPR037914">
    <property type="entry name" value="SpoVT-AbrB_sf"/>
</dbReference>